<proteinExistence type="predicted"/>
<feature type="region of interest" description="Disordered" evidence="1">
    <location>
        <begin position="1"/>
        <end position="26"/>
    </location>
</feature>
<protein>
    <submittedName>
        <fullName evidence="2">Uncharacterized protein</fullName>
    </submittedName>
</protein>
<name>E2Q4I9_STRCL</name>
<evidence type="ECO:0000313" key="2">
    <source>
        <dbReference type="EMBL" id="EFG07027.1"/>
    </source>
</evidence>
<sequence length="39" mass="4410">MIRSSLTDPWPEAPEPRRTGRPAPFRRIVRAVSGRPAQP</sequence>
<dbReference type="Proteomes" id="UP000002357">
    <property type="component" value="Chromosome"/>
</dbReference>
<dbReference type="AlphaFoldDB" id="E2Q4I9"/>
<gene>
    <name evidence="2" type="ORF">SCLAV_1954</name>
</gene>
<reference evidence="2 3" key="1">
    <citation type="journal article" date="2010" name="Genome Biol. Evol.">
        <title>The sequence of a 1.8-mb bacterial linear plasmid reveals a rich evolutionary reservoir of secondary metabolic pathways.</title>
        <authorList>
            <person name="Medema M.H."/>
            <person name="Trefzer A."/>
            <person name="Kovalchuk A."/>
            <person name="van den Berg M."/>
            <person name="Mueller U."/>
            <person name="Heijne W."/>
            <person name="Wu L."/>
            <person name="Alam M.T."/>
            <person name="Ronning C.M."/>
            <person name="Nierman W.C."/>
            <person name="Bovenberg R.A.L."/>
            <person name="Breitling R."/>
            <person name="Takano E."/>
        </authorList>
    </citation>
    <scope>NUCLEOTIDE SEQUENCE [LARGE SCALE GENOMIC DNA]</scope>
    <source>
        <strain evidence="3">ATCC 27064 / DSM 738 / JCM 4710 / NBRC 13307 / NCIMB 12785 / NRRL 3585 / VKM Ac-602</strain>
    </source>
</reference>
<organism evidence="2 3">
    <name type="scientific">Streptomyces clavuligerus</name>
    <dbReference type="NCBI Taxonomy" id="1901"/>
    <lineage>
        <taxon>Bacteria</taxon>
        <taxon>Bacillati</taxon>
        <taxon>Actinomycetota</taxon>
        <taxon>Actinomycetes</taxon>
        <taxon>Kitasatosporales</taxon>
        <taxon>Streptomycetaceae</taxon>
        <taxon>Streptomyces</taxon>
    </lineage>
</organism>
<evidence type="ECO:0000256" key="1">
    <source>
        <dbReference type="SAM" id="MobiDB-lite"/>
    </source>
</evidence>
<dbReference type="EMBL" id="CM000913">
    <property type="protein sequence ID" value="EFG07027.1"/>
    <property type="molecule type" value="Genomic_DNA"/>
</dbReference>
<accession>E2Q4I9</accession>
<evidence type="ECO:0000313" key="3">
    <source>
        <dbReference type="Proteomes" id="UP000002357"/>
    </source>
</evidence>
<keyword evidence="3" id="KW-1185">Reference proteome</keyword>